<gene>
    <name evidence="2" type="ORF">SDC9_65514</name>
</gene>
<dbReference type="EMBL" id="VSSQ01003110">
    <property type="protein sequence ID" value="MPM19096.1"/>
    <property type="molecule type" value="Genomic_DNA"/>
</dbReference>
<feature type="transmembrane region" description="Helical" evidence="1">
    <location>
        <begin position="192"/>
        <end position="214"/>
    </location>
</feature>
<evidence type="ECO:0000313" key="2">
    <source>
        <dbReference type="EMBL" id="MPM19096.1"/>
    </source>
</evidence>
<keyword evidence="1" id="KW-1133">Transmembrane helix</keyword>
<reference evidence="2" key="1">
    <citation type="submission" date="2019-08" db="EMBL/GenBank/DDBJ databases">
        <authorList>
            <person name="Kucharzyk K."/>
            <person name="Murdoch R.W."/>
            <person name="Higgins S."/>
            <person name="Loffler F."/>
        </authorList>
    </citation>
    <scope>NUCLEOTIDE SEQUENCE</scope>
</reference>
<protein>
    <submittedName>
        <fullName evidence="2">Uncharacterized protein</fullName>
    </submittedName>
</protein>
<keyword evidence="1" id="KW-0812">Transmembrane</keyword>
<comment type="caution">
    <text evidence="2">The sequence shown here is derived from an EMBL/GenBank/DDBJ whole genome shotgun (WGS) entry which is preliminary data.</text>
</comment>
<evidence type="ECO:0000256" key="1">
    <source>
        <dbReference type="SAM" id="Phobius"/>
    </source>
</evidence>
<dbReference type="AlphaFoldDB" id="A0A644XS96"/>
<proteinExistence type="predicted"/>
<keyword evidence="1" id="KW-0472">Membrane</keyword>
<sequence length="395" mass="43763">MAGFINIIDQGLSFLGLDFLTGKRCQGIDQLVGIDDRPLPALHFSIRQIDHAVGEMVQVTRPLIPQFFKDVEENAEVILLLTGHHVDERIKRPVLVPHDCSPHILGHVEAGAVLAKQDLLVQLDGFEIDPYRAVLLAVENTLLKTFENLILTVLVGFGLIVVGIEADAHLLIALLKAVQRPAVHQLPQFNDLFITGLPLSEHLLGLVLCAWIILGPLGKHHIILADQVVALDTAGLGCLAIAELLVGEHRFADMNPTVVYQVDLAHRRPVGLQDGRHTLTEAVVAHMTQMQRLVGVRTTEFDGHTLVSHALIRPIEMLLLGYTMGKGCGQCRHINTHIQIWTGNQQITQRTVCKLLNAALELGGKHRRCCSQHFCIRKKGKRQIPQLRLGRCLNR</sequence>
<organism evidence="2">
    <name type="scientific">bioreactor metagenome</name>
    <dbReference type="NCBI Taxonomy" id="1076179"/>
    <lineage>
        <taxon>unclassified sequences</taxon>
        <taxon>metagenomes</taxon>
        <taxon>ecological metagenomes</taxon>
    </lineage>
</organism>
<feature type="transmembrane region" description="Helical" evidence="1">
    <location>
        <begin position="149"/>
        <end position="172"/>
    </location>
</feature>
<accession>A0A644XS96</accession>
<name>A0A644XS96_9ZZZZ</name>